<keyword evidence="1" id="KW-0732">Signal</keyword>
<dbReference type="Proteomes" id="UP001432027">
    <property type="component" value="Unassembled WGS sequence"/>
</dbReference>
<gene>
    <name evidence="2" type="ORF">PENTCL1PPCAC_1519</name>
</gene>
<organism evidence="2 3">
    <name type="scientific">Pristionchus entomophagus</name>
    <dbReference type="NCBI Taxonomy" id="358040"/>
    <lineage>
        <taxon>Eukaryota</taxon>
        <taxon>Metazoa</taxon>
        <taxon>Ecdysozoa</taxon>
        <taxon>Nematoda</taxon>
        <taxon>Chromadorea</taxon>
        <taxon>Rhabditida</taxon>
        <taxon>Rhabditina</taxon>
        <taxon>Diplogasteromorpha</taxon>
        <taxon>Diplogasteroidea</taxon>
        <taxon>Neodiplogasteridae</taxon>
        <taxon>Pristionchus</taxon>
    </lineage>
</organism>
<protein>
    <submittedName>
        <fullName evidence="2">Uncharacterized protein</fullName>
    </submittedName>
</protein>
<evidence type="ECO:0000313" key="2">
    <source>
        <dbReference type="EMBL" id="GMS79344.1"/>
    </source>
</evidence>
<reference evidence="2" key="1">
    <citation type="submission" date="2023-10" db="EMBL/GenBank/DDBJ databases">
        <title>Genome assembly of Pristionchus species.</title>
        <authorList>
            <person name="Yoshida K."/>
            <person name="Sommer R.J."/>
        </authorList>
    </citation>
    <scope>NUCLEOTIDE SEQUENCE</scope>
    <source>
        <strain evidence="2">RS0144</strain>
    </source>
</reference>
<accession>A0AAV5SH25</accession>
<keyword evidence="3" id="KW-1185">Reference proteome</keyword>
<sequence length="317" mass="35879">SEELSSPSSASAIARLQSTSTVRHKMVSATVLLLMASSLLLGSTSAEGAQFDYTLCKERLCLVNEDCIGAGSATNLVPYTNEKQCKILLAIWPYSIKKWRITIETRFDAPKGVSLRVLGHLNWNEKAKVVSCKKSLGSVIATTTISTYRTELIGGSHDKDHFNCEFFLHTTEDWMTKPIHRNDLMVVMYSTPTMMYGTATMLVDKLNYNVGRHSSCNPDRIIYDPPLAKPGQCLSPVISDRFELTCPQDYVLMYDDGIIAKSIKCVWQDNINWRRYNVKPWDIDGHVIEIPYGEDFKAYCTTPWPQYTWEKPHVCVQ</sequence>
<feature type="chain" id="PRO_5043630091" evidence="1">
    <location>
        <begin position="49"/>
        <end position="317"/>
    </location>
</feature>
<feature type="non-terminal residue" evidence="2">
    <location>
        <position position="317"/>
    </location>
</feature>
<evidence type="ECO:0000313" key="3">
    <source>
        <dbReference type="Proteomes" id="UP001432027"/>
    </source>
</evidence>
<feature type="non-terminal residue" evidence="2">
    <location>
        <position position="1"/>
    </location>
</feature>
<proteinExistence type="predicted"/>
<comment type="caution">
    <text evidence="2">The sequence shown here is derived from an EMBL/GenBank/DDBJ whole genome shotgun (WGS) entry which is preliminary data.</text>
</comment>
<dbReference type="EMBL" id="BTSX01000001">
    <property type="protein sequence ID" value="GMS79344.1"/>
    <property type="molecule type" value="Genomic_DNA"/>
</dbReference>
<evidence type="ECO:0000256" key="1">
    <source>
        <dbReference type="SAM" id="SignalP"/>
    </source>
</evidence>
<name>A0AAV5SH25_9BILA</name>
<dbReference type="AlphaFoldDB" id="A0AAV5SH25"/>
<feature type="signal peptide" evidence="1">
    <location>
        <begin position="1"/>
        <end position="48"/>
    </location>
</feature>